<accession>A0ACA9KZM3</accession>
<feature type="non-terminal residue" evidence="1">
    <location>
        <position position="1"/>
    </location>
</feature>
<name>A0ACA9KZM3_9GLOM</name>
<evidence type="ECO:0000313" key="1">
    <source>
        <dbReference type="EMBL" id="CAG8502752.1"/>
    </source>
</evidence>
<reference evidence="1" key="1">
    <citation type="submission" date="2021-06" db="EMBL/GenBank/DDBJ databases">
        <authorList>
            <person name="Kallberg Y."/>
            <person name="Tangrot J."/>
            <person name="Rosling A."/>
        </authorList>
    </citation>
    <scope>NUCLEOTIDE SEQUENCE</scope>
    <source>
        <strain evidence="1">28 12/20/2015</strain>
    </source>
</reference>
<sequence length="79" mass="9066">RNNSHNNENSAQQSNQNSFHTVLREIAKTFKDAIVEVNLITRTPKKETNLVQVELFYGTKKEDPSKWVKMFNCAANANN</sequence>
<keyword evidence="2" id="KW-1185">Reference proteome</keyword>
<proteinExistence type="predicted"/>
<comment type="caution">
    <text evidence="1">The sequence shown here is derived from an EMBL/GenBank/DDBJ whole genome shotgun (WGS) entry which is preliminary data.</text>
</comment>
<protein>
    <submittedName>
        <fullName evidence="1">5144_t:CDS:1</fullName>
    </submittedName>
</protein>
<dbReference type="Proteomes" id="UP000789366">
    <property type="component" value="Unassembled WGS sequence"/>
</dbReference>
<dbReference type="EMBL" id="CAJVPW010002262">
    <property type="protein sequence ID" value="CAG8502752.1"/>
    <property type="molecule type" value="Genomic_DNA"/>
</dbReference>
<gene>
    <name evidence="1" type="ORF">SPELUC_LOCUS3093</name>
</gene>
<evidence type="ECO:0000313" key="2">
    <source>
        <dbReference type="Proteomes" id="UP000789366"/>
    </source>
</evidence>
<organism evidence="1 2">
    <name type="scientific">Cetraspora pellucida</name>
    <dbReference type="NCBI Taxonomy" id="1433469"/>
    <lineage>
        <taxon>Eukaryota</taxon>
        <taxon>Fungi</taxon>
        <taxon>Fungi incertae sedis</taxon>
        <taxon>Mucoromycota</taxon>
        <taxon>Glomeromycotina</taxon>
        <taxon>Glomeromycetes</taxon>
        <taxon>Diversisporales</taxon>
        <taxon>Gigasporaceae</taxon>
        <taxon>Cetraspora</taxon>
    </lineage>
</organism>